<accession>A0ABY5X0K6</accession>
<evidence type="ECO:0000313" key="1">
    <source>
        <dbReference type="EMBL" id="UWQ59958.1"/>
    </source>
</evidence>
<dbReference type="Proteomes" id="UP001058184">
    <property type="component" value="Chromosome"/>
</dbReference>
<gene>
    <name evidence="1" type="ORF">K3722_07460</name>
</gene>
<dbReference type="RefSeq" id="WP_260003784.1">
    <property type="nucleotide sequence ID" value="NZ_CP081078.1"/>
</dbReference>
<reference evidence="1" key="1">
    <citation type="submission" date="2021-08" db="EMBL/GenBank/DDBJ databases">
        <authorList>
            <person name="Nwanade C."/>
            <person name="Wang M."/>
            <person name="Masoudi A."/>
            <person name="Yu Z."/>
            <person name="Liu J."/>
        </authorList>
    </citation>
    <scope>NUCLEOTIDE SEQUENCE</scope>
    <source>
        <strain evidence="1">S141</strain>
    </source>
</reference>
<protein>
    <submittedName>
        <fullName evidence="1">Uncharacterized protein</fullName>
    </submittedName>
</protein>
<keyword evidence="2" id="KW-1185">Reference proteome</keyword>
<proteinExistence type="predicted"/>
<evidence type="ECO:0000313" key="2">
    <source>
        <dbReference type="Proteomes" id="UP001058184"/>
    </source>
</evidence>
<dbReference type="NCBIfam" id="NF047331">
    <property type="entry name" value="phage_HTJ"/>
    <property type="match status" value="1"/>
</dbReference>
<name>A0ABY5X0K6_LEICA</name>
<sequence>MAYTQADLDRLQSAMAKGAQAVEMNGEKITFRTLDEMLRLERKIKVALGHGGGSRRVINPVTRTGFR</sequence>
<dbReference type="EMBL" id="CP081078">
    <property type="protein sequence ID" value="UWQ59958.1"/>
    <property type="molecule type" value="Genomic_DNA"/>
</dbReference>
<organism evidence="1 2">
    <name type="scientific">Leisingera caerulea</name>
    <name type="common">Phaeobacter caeruleus</name>
    <dbReference type="NCBI Taxonomy" id="506591"/>
    <lineage>
        <taxon>Bacteria</taxon>
        <taxon>Pseudomonadati</taxon>
        <taxon>Pseudomonadota</taxon>
        <taxon>Alphaproteobacteria</taxon>
        <taxon>Rhodobacterales</taxon>
        <taxon>Roseobacteraceae</taxon>
        <taxon>Leisingera</taxon>
    </lineage>
</organism>